<accession>A0A7X6L4Z5</accession>
<sequence>MKADALAPRALFDGAVHYEIPVFQRPYVWSEEDQWAPLWQDVRRVAERVVGANGDQDTLKEIGGHFLGAIVYKSRSAILGDVTRHAVIDGQQRTTTLQLLLDTAQKAFTDLGYADQGEALKELTVNAANRFRGKPDQFKLRPSRSDREAFAAALAGTNGSQYPDHRITEAHQFFSTEIRAWISGEHEEGEPEPVGTEKQRVEALTDVLQSRLLVVAINLSGHDDDQLIFETLNDRGTPLLKADLVKNWVFQQGERLRADIDSWPDRFWSDFDDDWWRDEVPQGRHLRSRIDAFLQYWLTMRTRDEILVDETFRAFTQYASDHMTTIESAEALLSELIRDAETYRMLAECPPDTAAGRFYRRVIQEFELAATTPLLMSIISENHQVPDEQVELALDALESWVIRRTLLRYTTKDVNRFMVSALAILDGIAPEKVGTALFGYLSVQTAETRLWPSDDELQEYLPTLRIYKTIRQSRIRVVLEAIEQRLRVERHESVSLSSPLQIEHVMPQKWQQHWDQQPPLTGEAARERDRLVNTLGNLTLVTQKLNGSLSHRPWTDSETQLIAPTGREAGKGKRSLLSKFSLLVLNKELIDDHPAAWTDADIVKRSAELTRLICQEWPGPHQFAPAADSTDEA</sequence>
<evidence type="ECO:0000313" key="4">
    <source>
        <dbReference type="Proteomes" id="UP000540698"/>
    </source>
</evidence>
<keyword evidence="4" id="KW-1185">Reference proteome</keyword>
<dbReference type="PANTHER" id="PTHR35149">
    <property type="entry name" value="SLL5132 PROTEIN"/>
    <property type="match status" value="1"/>
</dbReference>
<dbReference type="Proteomes" id="UP000540698">
    <property type="component" value="Unassembled WGS sequence"/>
</dbReference>
<gene>
    <name evidence="3" type="ORF">HGB38_16270</name>
</gene>
<dbReference type="RefSeq" id="WP_062969442.1">
    <property type="nucleotide sequence ID" value="NZ_JAAXOS010000007.1"/>
</dbReference>
<dbReference type="Pfam" id="PF07510">
    <property type="entry name" value="GmrSD_C"/>
    <property type="match status" value="1"/>
</dbReference>
<name>A0A7X6L4Z5_9NOCA</name>
<dbReference type="PANTHER" id="PTHR35149:SF1">
    <property type="entry name" value="DUF5655 DOMAIN-CONTAINING PROTEIN"/>
    <property type="match status" value="1"/>
</dbReference>
<dbReference type="InterPro" id="IPR004919">
    <property type="entry name" value="GmrSD_N"/>
</dbReference>
<feature type="domain" description="GmrSD restriction endonucleases N-terminal" evidence="1">
    <location>
        <begin position="12"/>
        <end position="250"/>
    </location>
</feature>
<reference evidence="3 4" key="1">
    <citation type="submission" date="2020-04" db="EMBL/GenBank/DDBJ databases">
        <title>MicrobeNet Type strains.</title>
        <authorList>
            <person name="Nicholson A.C."/>
        </authorList>
    </citation>
    <scope>NUCLEOTIDE SEQUENCE [LARGE SCALE GENOMIC DNA]</scope>
    <source>
        <strain evidence="3 4">DSM 44956</strain>
    </source>
</reference>
<dbReference type="InterPro" id="IPR011089">
    <property type="entry name" value="GmrSD_C"/>
</dbReference>
<dbReference type="Pfam" id="PF03235">
    <property type="entry name" value="GmrSD_N"/>
    <property type="match status" value="1"/>
</dbReference>
<proteinExistence type="predicted"/>
<feature type="domain" description="GmrSD restriction endonucleases C-terminal" evidence="2">
    <location>
        <begin position="451"/>
        <end position="611"/>
    </location>
</feature>
<evidence type="ECO:0000313" key="3">
    <source>
        <dbReference type="EMBL" id="NKY27769.1"/>
    </source>
</evidence>
<comment type="caution">
    <text evidence="3">The sequence shown here is derived from an EMBL/GenBank/DDBJ whole genome shotgun (WGS) entry which is preliminary data.</text>
</comment>
<evidence type="ECO:0000259" key="1">
    <source>
        <dbReference type="Pfam" id="PF03235"/>
    </source>
</evidence>
<protein>
    <submittedName>
        <fullName evidence="3">DUF262 domain-containing protein</fullName>
    </submittedName>
</protein>
<evidence type="ECO:0000259" key="2">
    <source>
        <dbReference type="Pfam" id="PF07510"/>
    </source>
</evidence>
<organism evidence="3 4">
    <name type="scientific">Nocardia gamkensis</name>
    <dbReference type="NCBI Taxonomy" id="352869"/>
    <lineage>
        <taxon>Bacteria</taxon>
        <taxon>Bacillati</taxon>
        <taxon>Actinomycetota</taxon>
        <taxon>Actinomycetes</taxon>
        <taxon>Mycobacteriales</taxon>
        <taxon>Nocardiaceae</taxon>
        <taxon>Nocardia</taxon>
    </lineage>
</organism>
<dbReference type="AlphaFoldDB" id="A0A7X6L4Z5"/>
<dbReference type="EMBL" id="JAAXOS010000007">
    <property type="protein sequence ID" value="NKY27769.1"/>
    <property type="molecule type" value="Genomic_DNA"/>
</dbReference>